<reference evidence="2" key="1">
    <citation type="journal article" date="2014" name="Genome Announc.">
        <title>Draft Genome Sequences of Marine Flavobacterium Nonlabens Strains NR17, NR24, NR27, NR32, NR33, and Ara13.</title>
        <authorList>
            <person name="Nakanishi M."/>
            <person name="Meirelles P."/>
            <person name="Suzuki R."/>
            <person name="Takatani N."/>
            <person name="Mino S."/>
            <person name="Suda W."/>
            <person name="Oshima K."/>
            <person name="Hattori M."/>
            <person name="Ohkuma M."/>
            <person name="Hosokawa M."/>
            <person name="Miyashita K."/>
            <person name="Thompson F.L."/>
            <person name="Niwa A."/>
            <person name="Sawabe T."/>
            <person name="Sawabe T."/>
        </authorList>
    </citation>
    <scope>NUCLEOTIDE SEQUENCE [LARGE SCALE GENOMIC DNA]</scope>
    <source>
        <strain evidence="2">JCM 19294</strain>
    </source>
</reference>
<proteinExistence type="predicted"/>
<accession>A0A090Q7L9</accession>
<dbReference type="AlphaFoldDB" id="A0A090Q7L9"/>
<organism evidence="2 3">
    <name type="scientific">Nonlabens tegetincola</name>
    <dbReference type="NCBI Taxonomy" id="323273"/>
    <lineage>
        <taxon>Bacteria</taxon>
        <taxon>Pseudomonadati</taxon>
        <taxon>Bacteroidota</taxon>
        <taxon>Flavobacteriia</taxon>
        <taxon>Flavobacteriales</taxon>
        <taxon>Flavobacteriaceae</taxon>
        <taxon>Nonlabens</taxon>
    </lineage>
</organism>
<comment type="caution">
    <text evidence="2">The sequence shown here is derived from an EMBL/GenBank/DDBJ whole genome shotgun (WGS) entry which is preliminary data.</text>
</comment>
<dbReference type="EMBL" id="BBML01000009">
    <property type="protein sequence ID" value="GAK98207.1"/>
    <property type="molecule type" value="Genomic_DNA"/>
</dbReference>
<evidence type="ECO:0000313" key="3">
    <source>
        <dbReference type="Proteomes" id="UP000029221"/>
    </source>
</evidence>
<feature type="transmembrane region" description="Helical" evidence="1">
    <location>
        <begin position="62"/>
        <end position="85"/>
    </location>
</feature>
<evidence type="ECO:0000313" key="2">
    <source>
        <dbReference type="EMBL" id="GAK98207.1"/>
    </source>
</evidence>
<dbReference type="STRING" id="319236.BST91_05425"/>
<evidence type="ECO:0000256" key="1">
    <source>
        <dbReference type="SAM" id="Phobius"/>
    </source>
</evidence>
<keyword evidence="3" id="KW-1185">Reference proteome</keyword>
<keyword evidence="1" id="KW-1133">Transmembrane helix</keyword>
<gene>
    <name evidence="2" type="ORF">JCM19294_840</name>
</gene>
<dbReference type="Proteomes" id="UP000029221">
    <property type="component" value="Unassembled WGS sequence"/>
</dbReference>
<name>A0A090Q7L9_9FLAO</name>
<sequence>MELGTATVAIVLAAVFILAAVIAYRSWVELCSPKDRMGIKIDRNGRHRFQPVPQPDVEQVRLWTQLFIAVLTAIITLSSLHYLFLRD</sequence>
<keyword evidence="1" id="KW-0472">Membrane</keyword>
<protein>
    <submittedName>
        <fullName evidence="2">Uncharacterized protein</fullName>
    </submittedName>
</protein>
<keyword evidence="1" id="KW-0812">Transmembrane</keyword>